<name>A0A396HX40_MEDTR</name>
<evidence type="ECO:0000256" key="1">
    <source>
        <dbReference type="SAM" id="Phobius"/>
    </source>
</evidence>
<protein>
    <submittedName>
        <fullName evidence="2">Putative proton-dependent oligopeptide transporter family</fullName>
    </submittedName>
</protein>
<comment type="caution">
    <text evidence="2">The sequence shown here is derived from an EMBL/GenBank/DDBJ whole genome shotgun (WGS) entry which is preliminary data.</text>
</comment>
<organism evidence="2 3">
    <name type="scientific">Medicago truncatula</name>
    <name type="common">Barrel medic</name>
    <name type="synonym">Medicago tribuloides</name>
    <dbReference type="NCBI Taxonomy" id="3880"/>
    <lineage>
        <taxon>Eukaryota</taxon>
        <taxon>Viridiplantae</taxon>
        <taxon>Streptophyta</taxon>
        <taxon>Embryophyta</taxon>
        <taxon>Tracheophyta</taxon>
        <taxon>Spermatophyta</taxon>
        <taxon>Magnoliopsida</taxon>
        <taxon>eudicotyledons</taxon>
        <taxon>Gunneridae</taxon>
        <taxon>Pentapetalae</taxon>
        <taxon>rosids</taxon>
        <taxon>fabids</taxon>
        <taxon>Fabales</taxon>
        <taxon>Fabaceae</taxon>
        <taxon>Papilionoideae</taxon>
        <taxon>50 kb inversion clade</taxon>
        <taxon>NPAAA clade</taxon>
        <taxon>Hologalegina</taxon>
        <taxon>IRL clade</taxon>
        <taxon>Trifolieae</taxon>
        <taxon>Medicago</taxon>
    </lineage>
</organism>
<keyword evidence="1" id="KW-0812">Transmembrane</keyword>
<dbReference type="Gene3D" id="1.20.1250.20">
    <property type="entry name" value="MFS general substrate transporter like domains"/>
    <property type="match status" value="1"/>
</dbReference>
<evidence type="ECO:0000313" key="3">
    <source>
        <dbReference type="Proteomes" id="UP000265566"/>
    </source>
</evidence>
<dbReference type="Proteomes" id="UP000265566">
    <property type="component" value="Chromosome 5"/>
</dbReference>
<dbReference type="PANTHER" id="PTHR11654">
    <property type="entry name" value="OLIGOPEPTIDE TRANSPORTER-RELATED"/>
    <property type="match status" value="1"/>
</dbReference>
<dbReference type="InterPro" id="IPR036259">
    <property type="entry name" value="MFS_trans_sf"/>
</dbReference>
<feature type="transmembrane region" description="Helical" evidence="1">
    <location>
        <begin position="36"/>
        <end position="59"/>
    </location>
</feature>
<keyword evidence="1" id="KW-1133">Transmembrane helix</keyword>
<dbReference type="Gramene" id="rna30419">
    <property type="protein sequence ID" value="RHN55267.1"/>
    <property type="gene ID" value="gene30419"/>
</dbReference>
<accession>A0A396HX40</accession>
<proteinExistence type="predicted"/>
<reference evidence="3" key="1">
    <citation type="journal article" date="2018" name="Nat. Plants">
        <title>Whole-genome landscape of Medicago truncatula symbiotic genes.</title>
        <authorList>
            <person name="Pecrix Y."/>
            <person name="Staton S.E."/>
            <person name="Sallet E."/>
            <person name="Lelandais-Briere C."/>
            <person name="Moreau S."/>
            <person name="Carrere S."/>
            <person name="Blein T."/>
            <person name="Jardinaud M.F."/>
            <person name="Latrasse D."/>
            <person name="Zouine M."/>
            <person name="Zahm M."/>
            <person name="Kreplak J."/>
            <person name="Mayjonade B."/>
            <person name="Satge C."/>
            <person name="Perez M."/>
            <person name="Cauet S."/>
            <person name="Marande W."/>
            <person name="Chantry-Darmon C."/>
            <person name="Lopez-Roques C."/>
            <person name="Bouchez O."/>
            <person name="Berard A."/>
            <person name="Debelle F."/>
            <person name="Munos S."/>
            <person name="Bendahmane A."/>
            <person name="Berges H."/>
            <person name="Niebel A."/>
            <person name="Buitink J."/>
            <person name="Frugier F."/>
            <person name="Benhamed M."/>
            <person name="Crespi M."/>
            <person name="Gouzy J."/>
            <person name="Gamas P."/>
        </authorList>
    </citation>
    <scope>NUCLEOTIDE SEQUENCE [LARGE SCALE GENOMIC DNA]</scope>
    <source>
        <strain evidence="3">cv. Jemalong A17</strain>
    </source>
</reference>
<gene>
    <name evidence="2" type="ORF">MtrunA17_Chr5g0415851</name>
</gene>
<dbReference type="EMBL" id="PSQE01000005">
    <property type="protein sequence ID" value="RHN55267.1"/>
    <property type="molecule type" value="Genomic_DNA"/>
</dbReference>
<keyword evidence="1" id="KW-0472">Membrane</keyword>
<dbReference type="AlphaFoldDB" id="A0A396HX40"/>
<sequence>MLTNAGNETVEKLAKLGIQTNFMVYLMTVYNMDHVYAANILNTWSAISNGLPVIGAFIADAYLGKFVTIAIASFANLAVCFNFIFIMFELMDKNNI</sequence>
<evidence type="ECO:0000313" key="2">
    <source>
        <dbReference type="EMBL" id="RHN55267.1"/>
    </source>
</evidence>
<feature type="transmembrane region" description="Helical" evidence="1">
    <location>
        <begin position="66"/>
        <end position="88"/>
    </location>
</feature>